<dbReference type="Proteomes" id="UP000887565">
    <property type="component" value="Unplaced"/>
</dbReference>
<sequence>MREMNKTNFIFCIASLPFFYEIFLCRNYRTYDAYNNHRNSTAPAYDRQTFLFWTTSEQSFCHKKMIFRFVVVARLVQSVQSSSFVPFYTS</sequence>
<organism evidence="1 2">
    <name type="scientific">Romanomermis culicivorax</name>
    <name type="common">Nematode worm</name>
    <dbReference type="NCBI Taxonomy" id="13658"/>
    <lineage>
        <taxon>Eukaryota</taxon>
        <taxon>Metazoa</taxon>
        <taxon>Ecdysozoa</taxon>
        <taxon>Nematoda</taxon>
        <taxon>Enoplea</taxon>
        <taxon>Dorylaimia</taxon>
        <taxon>Mermithida</taxon>
        <taxon>Mermithoidea</taxon>
        <taxon>Mermithidae</taxon>
        <taxon>Romanomermis</taxon>
    </lineage>
</organism>
<keyword evidence="1" id="KW-1185">Reference proteome</keyword>
<accession>A0A915JYQ8</accession>
<evidence type="ECO:0000313" key="2">
    <source>
        <dbReference type="WBParaSite" id="nRc.2.0.1.t31209-RA"/>
    </source>
</evidence>
<name>A0A915JYQ8_ROMCU</name>
<protein>
    <submittedName>
        <fullName evidence="2">Secreted protein</fullName>
    </submittedName>
</protein>
<proteinExistence type="predicted"/>
<evidence type="ECO:0000313" key="1">
    <source>
        <dbReference type="Proteomes" id="UP000887565"/>
    </source>
</evidence>
<reference evidence="2" key="1">
    <citation type="submission" date="2022-11" db="UniProtKB">
        <authorList>
            <consortium name="WormBaseParasite"/>
        </authorList>
    </citation>
    <scope>IDENTIFICATION</scope>
</reference>
<dbReference type="AlphaFoldDB" id="A0A915JYQ8"/>
<dbReference type="WBParaSite" id="nRc.2.0.1.t31209-RA">
    <property type="protein sequence ID" value="nRc.2.0.1.t31209-RA"/>
    <property type="gene ID" value="nRc.2.0.1.g31209"/>
</dbReference>